<comment type="caution">
    <text evidence="2">The sequence shown here is derived from an EMBL/GenBank/DDBJ whole genome shotgun (WGS) entry which is preliminary data.</text>
</comment>
<keyword evidence="3" id="KW-1185">Reference proteome</keyword>
<evidence type="ECO:0000256" key="1">
    <source>
        <dbReference type="SAM" id="Phobius"/>
    </source>
</evidence>
<evidence type="ECO:0000313" key="3">
    <source>
        <dbReference type="Proteomes" id="UP000297975"/>
    </source>
</evidence>
<organism evidence="2 3">
    <name type="scientific">Filobacillus milosensis</name>
    <dbReference type="NCBI Taxonomy" id="94137"/>
    <lineage>
        <taxon>Bacteria</taxon>
        <taxon>Bacillati</taxon>
        <taxon>Bacillota</taxon>
        <taxon>Bacilli</taxon>
        <taxon>Bacillales</taxon>
        <taxon>Bacillaceae</taxon>
        <taxon>Filobacillus</taxon>
    </lineage>
</organism>
<dbReference type="Proteomes" id="UP000297975">
    <property type="component" value="Unassembled WGS sequence"/>
</dbReference>
<proteinExistence type="predicted"/>
<name>A0A4Y8ISP4_9BACI</name>
<keyword evidence="1" id="KW-0812">Transmembrane</keyword>
<accession>A0A4Y8ISP4</accession>
<evidence type="ECO:0000313" key="2">
    <source>
        <dbReference type="EMBL" id="TFB23807.1"/>
    </source>
</evidence>
<dbReference type="RefSeq" id="WP_134338868.1">
    <property type="nucleotide sequence ID" value="NZ_SOPW01000003.1"/>
</dbReference>
<keyword evidence="1" id="KW-0472">Membrane</keyword>
<reference evidence="2 3" key="1">
    <citation type="submission" date="2019-03" db="EMBL/GenBank/DDBJ databases">
        <authorList>
            <person name="He R.-H."/>
        </authorList>
    </citation>
    <scope>NUCLEOTIDE SEQUENCE [LARGE SCALE GENOMIC DNA]</scope>
    <source>
        <strain evidence="3">SH 714</strain>
    </source>
</reference>
<dbReference type="AlphaFoldDB" id="A0A4Y8ISP4"/>
<dbReference type="EMBL" id="SOPW01000003">
    <property type="protein sequence ID" value="TFB23807.1"/>
    <property type="molecule type" value="Genomic_DNA"/>
</dbReference>
<sequence length="61" mass="6762">MVLGIMFFFVAILSAIAVFRELKRRNVLAILFAGASAAVFGWFSVMTIYSEIMNMLSGTTH</sequence>
<feature type="transmembrane region" description="Helical" evidence="1">
    <location>
        <begin position="27"/>
        <end position="49"/>
    </location>
</feature>
<dbReference type="InterPro" id="IPR024490">
    <property type="entry name" value="DUF2759"/>
</dbReference>
<keyword evidence="1" id="KW-1133">Transmembrane helix</keyword>
<dbReference type="Pfam" id="PF10958">
    <property type="entry name" value="DUF2759"/>
    <property type="match status" value="1"/>
</dbReference>
<gene>
    <name evidence="2" type="ORF">E3U55_03055</name>
</gene>
<protein>
    <submittedName>
        <fullName evidence="2">DUF2759 domain-containing protein</fullName>
    </submittedName>
</protein>
<dbReference type="OrthoDB" id="2355718at2"/>